<dbReference type="PANTHER" id="PTHR45871">
    <property type="entry name" value="N-ACETYLGLUCOSAMINYL-PHOSPHATIDYLINOSITOL BIOSYNTHETIC PROTEIN"/>
    <property type="match status" value="1"/>
</dbReference>
<feature type="domain" description="Glycosyl transferase family 1" evidence="2">
    <location>
        <begin position="192"/>
        <end position="339"/>
    </location>
</feature>
<dbReference type="CDD" id="cd03801">
    <property type="entry name" value="GT4_PimA-like"/>
    <property type="match status" value="1"/>
</dbReference>
<evidence type="ECO:0000313" key="3">
    <source>
        <dbReference type="EMBL" id="OIP87718.1"/>
    </source>
</evidence>
<dbReference type="Gene3D" id="3.40.50.2000">
    <property type="entry name" value="Glycogen Phosphorylase B"/>
    <property type="match status" value="2"/>
</dbReference>
<gene>
    <name evidence="3" type="ORF">AUK05_00640</name>
</gene>
<keyword evidence="1" id="KW-0472">Membrane</keyword>
<organism evidence="3 4">
    <name type="scientific">Candidatus Shapirobacteria bacterium CG2_30_35_20</name>
    <dbReference type="NCBI Taxonomy" id="1805376"/>
    <lineage>
        <taxon>Bacteria</taxon>
        <taxon>Candidatus Shapironibacteriota</taxon>
    </lineage>
</organism>
<sequence length="363" mass="41979">MIIHITPFFSPNIGGVETYLSDLIDISTKNKLKTVVVTYTPLTTNAKTKFHVKTKYNKIFRIPHFGHNLFHKLEKYPLLNLIYLTPYLLIVSIIISFKYRKSKNIIHAHGLNSAIIGYILKSIYKWPLIVNIYSTYDNVNFSGFFYKIICQILNKSDKILTQSNQSILQLKKWGVNPNIIDRYYHWVDLNRFKPAKRKPNDKLNFLFIARLIHQKGVNIIVKLAKLFPLYQFNIVGNGPQYHYLLSLKLNNLKTFGDIPYSKLHTIYQQNDILLFPSLYAEGWGRTAMEAVACGLPVLGSNLGAIPENLSPKVSILFKPTIKNFQKNIKKVILLKKNCRTYALNNFSTKNFNSLLNLYKSLQN</sequence>
<dbReference type="Pfam" id="PF00534">
    <property type="entry name" value="Glycos_transf_1"/>
    <property type="match status" value="1"/>
</dbReference>
<comment type="caution">
    <text evidence="3">The sequence shown here is derived from an EMBL/GenBank/DDBJ whole genome shotgun (WGS) entry which is preliminary data.</text>
</comment>
<reference evidence="3 4" key="1">
    <citation type="journal article" date="2016" name="Environ. Microbiol.">
        <title>Genomic resolution of a cold subsurface aquifer community provides metabolic insights for novel microbes adapted to high CO concentrations.</title>
        <authorList>
            <person name="Probst A.J."/>
            <person name="Castelle C.J."/>
            <person name="Singh A."/>
            <person name="Brown C.T."/>
            <person name="Anantharaman K."/>
            <person name="Sharon I."/>
            <person name="Hug L.A."/>
            <person name="Burstein D."/>
            <person name="Emerson J.B."/>
            <person name="Thomas B.C."/>
            <person name="Banfield J.F."/>
        </authorList>
    </citation>
    <scope>NUCLEOTIDE SEQUENCE [LARGE SCALE GENOMIC DNA]</scope>
    <source>
        <strain evidence="3">CG2_30_35_20</strain>
    </source>
</reference>
<proteinExistence type="predicted"/>
<keyword evidence="1" id="KW-0812">Transmembrane</keyword>
<dbReference type="STRING" id="1805376.AUK05_00640"/>
<dbReference type="InterPro" id="IPR001296">
    <property type="entry name" value="Glyco_trans_1"/>
</dbReference>
<keyword evidence="1" id="KW-1133">Transmembrane helix</keyword>
<dbReference type="EMBL" id="MNZO01000009">
    <property type="protein sequence ID" value="OIP87718.1"/>
    <property type="molecule type" value="Genomic_DNA"/>
</dbReference>
<dbReference type="PANTHER" id="PTHR45871:SF1">
    <property type="entry name" value="PHOSPHATIDYLINOSITOL N-ACETYLGLUCOSAMINYLTRANSFERASE SUBUNIT A"/>
    <property type="match status" value="1"/>
</dbReference>
<evidence type="ECO:0000313" key="4">
    <source>
        <dbReference type="Proteomes" id="UP000182344"/>
    </source>
</evidence>
<name>A0A1J5I5N6_9BACT</name>
<accession>A0A1J5I5N6</accession>
<dbReference type="GO" id="GO:0016757">
    <property type="term" value="F:glycosyltransferase activity"/>
    <property type="evidence" value="ECO:0007669"/>
    <property type="project" value="InterPro"/>
</dbReference>
<dbReference type="Proteomes" id="UP000182344">
    <property type="component" value="Unassembled WGS sequence"/>
</dbReference>
<feature type="transmembrane region" description="Helical" evidence="1">
    <location>
        <begin position="78"/>
        <end position="97"/>
    </location>
</feature>
<dbReference type="SUPFAM" id="SSF53756">
    <property type="entry name" value="UDP-Glycosyltransferase/glycogen phosphorylase"/>
    <property type="match status" value="1"/>
</dbReference>
<evidence type="ECO:0000259" key="2">
    <source>
        <dbReference type="Pfam" id="PF00534"/>
    </source>
</evidence>
<protein>
    <recommendedName>
        <fullName evidence="2">Glycosyl transferase family 1 domain-containing protein</fullName>
    </recommendedName>
</protein>
<dbReference type="AlphaFoldDB" id="A0A1J5I5N6"/>
<evidence type="ECO:0000256" key="1">
    <source>
        <dbReference type="SAM" id="Phobius"/>
    </source>
</evidence>